<feature type="compositionally biased region" description="Polar residues" evidence="1">
    <location>
        <begin position="151"/>
        <end position="163"/>
    </location>
</feature>
<accession>A0A438D178</accession>
<feature type="region of interest" description="Disordered" evidence="1">
    <location>
        <begin position="216"/>
        <end position="239"/>
    </location>
</feature>
<sequence>MVSIQEVIDSLNQKLDTQQGIHQSPPPGPSMPHASSFMLHGQSRLAPPVIAQTTVSEDVHALMDHLEQQIRQIRDSEDLAQEFIPQFAFNTGVDVSKNELNTLKQGSDESISYFISRWRESLFSVEDGLARGLWPDFFPIDSKGKKPSGEQRPNVSTISPTKQRTFRRHQSPSHAAMGYYPYSRYQYRQSIPPQHFDWTYSYFTLPRTGYATRFIGRPSTSIPRAKPPQSRTSFAPRIS</sequence>
<name>A0A438D178_VITVI</name>
<gene>
    <name evidence="2" type="ORF">CK203_102556</name>
</gene>
<reference evidence="2 3" key="1">
    <citation type="journal article" date="2018" name="PLoS Genet.">
        <title>Population sequencing reveals clonal diversity and ancestral inbreeding in the grapevine cultivar Chardonnay.</title>
        <authorList>
            <person name="Roach M.J."/>
            <person name="Johnson D.L."/>
            <person name="Bohlmann J."/>
            <person name="van Vuuren H.J."/>
            <person name="Jones S.J."/>
            <person name="Pretorius I.S."/>
            <person name="Schmidt S.A."/>
            <person name="Borneman A.R."/>
        </authorList>
    </citation>
    <scope>NUCLEOTIDE SEQUENCE [LARGE SCALE GENOMIC DNA]</scope>
    <source>
        <strain evidence="3">cv. Chardonnay</strain>
        <tissue evidence="2">Leaf</tissue>
    </source>
</reference>
<dbReference type="AlphaFoldDB" id="A0A438D178"/>
<organism evidence="2 3">
    <name type="scientific">Vitis vinifera</name>
    <name type="common">Grape</name>
    <dbReference type="NCBI Taxonomy" id="29760"/>
    <lineage>
        <taxon>Eukaryota</taxon>
        <taxon>Viridiplantae</taxon>
        <taxon>Streptophyta</taxon>
        <taxon>Embryophyta</taxon>
        <taxon>Tracheophyta</taxon>
        <taxon>Spermatophyta</taxon>
        <taxon>Magnoliopsida</taxon>
        <taxon>eudicotyledons</taxon>
        <taxon>Gunneridae</taxon>
        <taxon>Pentapetalae</taxon>
        <taxon>rosids</taxon>
        <taxon>Vitales</taxon>
        <taxon>Vitaceae</taxon>
        <taxon>Viteae</taxon>
        <taxon>Vitis</taxon>
    </lineage>
</organism>
<dbReference type="EMBL" id="QGNW01001860">
    <property type="protein sequence ID" value="RVW29152.1"/>
    <property type="molecule type" value="Genomic_DNA"/>
</dbReference>
<protein>
    <submittedName>
        <fullName evidence="2">Uncharacterized protein</fullName>
    </submittedName>
</protein>
<feature type="region of interest" description="Disordered" evidence="1">
    <location>
        <begin position="142"/>
        <end position="170"/>
    </location>
</feature>
<evidence type="ECO:0000313" key="3">
    <source>
        <dbReference type="Proteomes" id="UP000288805"/>
    </source>
</evidence>
<evidence type="ECO:0000256" key="1">
    <source>
        <dbReference type="SAM" id="MobiDB-lite"/>
    </source>
</evidence>
<proteinExistence type="predicted"/>
<evidence type="ECO:0000313" key="2">
    <source>
        <dbReference type="EMBL" id="RVW29152.1"/>
    </source>
</evidence>
<dbReference type="Proteomes" id="UP000288805">
    <property type="component" value="Unassembled WGS sequence"/>
</dbReference>
<comment type="caution">
    <text evidence="2">The sequence shown here is derived from an EMBL/GenBank/DDBJ whole genome shotgun (WGS) entry which is preliminary data.</text>
</comment>
<feature type="region of interest" description="Disordered" evidence="1">
    <location>
        <begin position="15"/>
        <end position="35"/>
    </location>
</feature>